<keyword evidence="5" id="KW-0862">Zinc</keyword>
<evidence type="ECO:0000256" key="3">
    <source>
        <dbReference type="ARBA" id="ARBA00022723"/>
    </source>
</evidence>
<comment type="pathway">
    <text evidence="1">Purine metabolism; 7-cyano-7-deazaguanine biosynthesis.</text>
</comment>
<evidence type="ECO:0000256" key="6">
    <source>
        <dbReference type="ARBA" id="ARBA00022840"/>
    </source>
</evidence>
<sequence>ENKNSWLSLYSGGLDSIVVTHLLHVLGKDITLLHMSYGQQAEKTEFDLTEAYAKHINVPLMNFNVEDTFKSILEQLHTNLASVSRLWDKDAEGGGVDDAESSMSYVPFRNTLFLTISGMVAEQRNIKNITFGSNLSETMTYPDNSEPFLRTMDKMVKVGSNKKNINVRAPLFTLTKTKLIELAVLTGTPFELSTSCYFPLEDGSACGKCGSCTLRMNAFKRCGIIDPGAPTQGDFDWSDCAPYVPCVPDRQTIMKWITQYGLHWELD</sequence>
<evidence type="ECO:0000256" key="1">
    <source>
        <dbReference type="ARBA" id="ARBA00005061"/>
    </source>
</evidence>
<dbReference type="SUPFAM" id="SSF52402">
    <property type="entry name" value="Adenine nucleotide alpha hydrolases-like"/>
    <property type="match status" value="1"/>
</dbReference>
<feature type="non-terminal residue" evidence="10">
    <location>
        <position position="1"/>
    </location>
</feature>
<evidence type="ECO:0000256" key="4">
    <source>
        <dbReference type="ARBA" id="ARBA00022741"/>
    </source>
</evidence>
<organism evidence="10">
    <name type="scientific">marine sediment metagenome</name>
    <dbReference type="NCBI Taxonomy" id="412755"/>
    <lineage>
        <taxon>unclassified sequences</taxon>
        <taxon>metagenomes</taxon>
        <taxon>ecological metagenomes</taxon>
    </lineage>
</organism>
<gene>
    <name evidence="10" type="ORF">LCGC14_1133190</name>
</gene>
<keyword evidence="3" id="KW-0479">Metal-binding</keyword>
<accession>A0A0F9M0H1</accession>
<evidence type="ECO:0000256" key="7">
    <source>
        <dbReference type="ARBA" id="ARBA00037993"/>
    </source>
</evidence>
<dbReference type="PANTHER" id="PTHR42914:SF1">
    <property type="entry name" value="7-CYANO-7-DEAZAGUANINE SYNTHASE"/>
    <property type="match status" value="1"/>
</dbReference>
<comment type="caution">
    <text evidence="10">The sequence shown here is derived from an EMBL/GenBank/DDBJ whole genome shotgun (WGS) entry which is preliminary data.</text>
</comment>
<comment type="catalytic activity">
    <reaction evidence="9">
        <text>7-carboxy-7-carbaguanine + NH4(+) + 2 ATP = 7-cyano-7-carbaguanine + 2 AMP + 2 diphosphate + 2 H(+)</text>
        <dbReference type="Rhea" id="RHEA:27982"/>
        <dbReference type="ChEBI" id="CHEBI:15378"/>
        <dbReference type="ChEBI" id="CHEBI:28938"/>
        <dbReference type="ChEBI" id="CHEBI:30616"/>
        <dbReference type="ChEBI" id="CHEBI:33019"/>
        <dbReference type="ChEBI" id="CHEBI:45075"/>
        <dbReference type="ChEBI" id="CHEBI:61036"/>
        <dbReference type="ChEBI" id="CHEBI:456215"/>
        <dbReference type="EC" id="6.3.4.20"/>
    </reaction>
</comment>
<comment type="similarity">
    <text evidence="7">Belongs to the QueC family.</text>
</comment>
<dbReference type="Pfam" id="PF06508">
    <property type="entry name" value="QueC"/>
    <property type="match status" value="1"/>
</dbReference>
<dbReference type="InterPro" id="IPR014729">
    <property type="entry name" value="Rossmann-like_a/b/a_fold"/>
</dbReference>
<dbReference type="GO" id="GO:0046872">
    <property type="term" value="F:metal ion binding"/>
    <property type="evidence" value="ECO:0007669"/>
    <property type="project" value="UniProtKB-KW"/>
</dbReference>
<dbReference type="EC" id="6.3.4.20" evidence="8"/>
<evidence type="ECO:0000256" key="9">
    <source>
        <dbReference type="ARBA" id="ARBA00047890"/>
    </source>
</evidence>
<evidence type="ECO:0000313" key="10">
    <source>
        <dbReference type="EMBL" id="KKN00890.1"/>
    </source>
</evidence>
<name>A0A0F9M0H1_9ZZZZ</name>
<dbReference type="GO" id="GO:0005524">
    <property type="term" value="F:ATP binding"/>
    <property type="evidence" value="ECO:0007669"/>
    <property type="project" value="UniProtKB-KW"/>
</dbReference>
<dbReference type="InterPro" id="IPR018317">
    <property type="entry name" value="QueC"/>
</dbReference>
<proteinExistence type="inferred from homology"/>
<reference evidence="10" key="1">
    <citation type="journal article" date="2015" name="Nature">
        <title>Complex archaea that bridge the gap between prokaryotes and eukaryotes.</title>
        <authorList>
            <person name="Spang A."/>
            <person name="Saw J.H."/>
            <person name="Jorgensen S.L."/>
            <person name="Zaremba-Niedzwiedzka K."/>
            <person name="Martijn J."/>
            <person name="Lind A.E."/>
            <person name="van Eijk R."/>
            <person name="Schleper C."/>
            <person name="Guy L."/>
            <person name="Ettema T.J."/>
        </authorList>
    </citation>
    <scope>NUCLEOTIDE SEQUENCE</scope>
</reference>
<dbReference type="EMBL" id="LAZR01005323">
    <property type="protein sequence ID" value="KKN00890.1"/>
    <property type="molecule type" value="Genomic_DNA"/>
</dbReference>
<keyword evidence="2" id="KW-0436">Ligase</keyword>
<keyword evidence="6" id="KW-0067">ATP-binding</keyword>
<dbReference type="AlphaFoldDB" id="A0A0F9M0H1"/>
<evidence type="ECO:0000256" key="2">
    <source>
        <dbReference type="ARBA" id="ARBA00022598"/>
    </source>
</evidence>
<dbReference type="PANTHER" id="PTHR42914">
    <property type="entry name" value="7-CYANO-7-DEAZAGUANINE SYNTHASE"/>
    <property type="match status" value="1"/>
</dbReference>
<keyword evidence="4" id="KW-0547">Nucleotide-binding</keyword>
<protein>
    <recommendedName>
        <fullName evidence="8">7-cyano-7-deazaguanine synthase</fullName>
        <ecNumber evidence="8">6.3.4.20</ecNumber>
    </recommendedName>
</protein>
<dbReference type="PIRSF" id="PIRSF006293">
    <property type="entry name" value="ExsB"/>
    <property type="match status" value="1"/>
</dbReference>
<dbReference type="Gene3D" id="3.40.50.620">
    <property type="entry name" value="HUPs"/>
    <property type="match status" value="1"/>
</dbReference>
<evidence type="ECO:0000256" key="5">
    <source>
        <dbReference type="ARBA" id="ARBA00022833"/>
    </source>
</evidence>
<evidence type="ECO:0000256" key="8">
    <source>
        <dbReference type="ARBA" id="ARBA00039149"/>
    </source>
</evidence>
<dbReference type="GO" id="GO:0016874">
    <property type="term" value="F:ligase activity"/>
    <property type="evidence" value="ECO:0007669"/>
    <property type="project" value="UniProtKB-KW"/>
</dbReference>